<dbReference type="EMBL" id="QNRI01000002">
    <property type="protein sequence ID" value="RBP00357.1"/>
    <property type="molecule type" value="Genomic_DNA"/>
</dbReference>
<dbReference type="CDD" id="cd01066">
    <property type="entry name" value="APP_MetAP"/>
    <property type="match status" value="1"/>
</dbReference>
<keyword evidence="4" id="KW-1185">Reference proteome</keyword>
<dbReference type="InterPro" id="IPR050659">
    <property type="entry name" value="Peptidase_M24B"/>
</dbReference>
<dbReference type="InterPro" id="IPR029149">
    <property type="entry name" value="Creatin/AminoP/Spt16_N"/>
</dbReference>
<dbReference type="Gene3D" id="3.40.350.10">
    <property type="entry name" value="Creatinase/prolidase N-terminal domain"/>
    <property type="match status" value="1"/>
</dbReference>
<evidence type="ECO:0000259" key="1">
    <source>
        <dbReference type="Pfam" id="PF00557"/>
    </source>
</evidence>
<dbReference type="Pfam" id="PF01321">
    <property type="entry name" value="Creatinase_N"/>
    <property type="match status" value="1"/>
</dbReference>
<organism evidence="3 4">
    <name type="scientific">Paraliobacillus ryukyuensis</name>
    <dbReference type="NCBI Taxonomy" id="200904"/>
    <lineage>
        <taxon>Bacteria</taxon>
        <taxon>Bacillati</taxon>
        <taxon>Bacillota</taxon>
        <taxon>Bacilli</taxon>
        <taxon>Bacillales</taxon>
        <taxon>Bacillaceae</taxon>
        <taxon>Paraliobacillus</taxon>
    </lineage>
</organism>
<evidence type="ECO:0000313" key="4">
    <source>
        <dbReference type="Proteomes" id="UP000252254"/>
    </source>
</evidence>
<reference evidence="3 4" key="1">
    <citation type="submission" date="2018-06" db="EMBL/GenBank/DDBJ databases">
        <title>Genomic Encyclopedia of Type Strains, Phase IV (KMG-IV): sequencing the most valuable type-strain genomes for metagenomic binning, comparative biology and taxonomic classification.</title>
        <authorList>
            <person name="Goeker M."/>
        </authorList>
    </citation>
    <scope>NUCLEOTIDE SEQUENCE [LARGE SCALE GENOMIC DNA]</scope>
    <source>
        <strain evidence="3 4">DSM 15140</strain>
    </source>
</reference>
<dbReference type="SUPFAM" id="SSF55920">
    <property type="entry name" value="Creatinase/aminopeptidase"/>
    <property type="match status" value="1"/>
</dbReference>
<dbReference type="Gene3D" id="3.90.230.10">
    <property type="entry name" value="Creatinase/methionine aminopeptidase superfamily"/>
    <property type="match status" value="1"/>
</dbReference>
<dbReference type="Proteomes" id="UP000252254">
    <property type="component" value="Unassembled WGS sequence"/>
</dbReference>
<sequence length="403" mass="46134">MLPFDLIEYQNRLQKTKNHMMERGMDVLVITDPANMYYLTGYDAWSFYVHQMLVISLDEDQPIWIGRYMDANGARVTTWLNDENIMSYPDYYVQSESHHPMNYMTEILKKRGYGTKRMGVEMDQYYFTAKAFMQLQCGLPDATFLDGDLLVNHVRMVKSDQEITYMKRAARIAEQAMFRGTDMIRAGNRECDVAGTMYYNLITGTSEYGGDYPSIVPLLPANKNTGNPHLTWSERRYQEGEAVIVELAGCYKRYHAPLARTVSIGQPSNHLQILESVVLEGMEYVLSSMKPGVTCEEVAKVWHDSIKKHGFEKEARLGYSVGLNYPPDWGEHTASLRKGDKTVLQPNMTFHFIPALWFDTHGIEISESIRITSDGCETLANYPREIVVQEPHRHNGQAGMVSL</sequence>
<dbReference type="PANTHER" id="PTHR46112">
    <property type="entry name" value="AMINOPEPTIDASE"/>
    <property type="match status" value="1"/>
</dbReference>
<dbReference type="InterPro" id="IPR036005">
    <property type="entry name" value="Creatinase/aminopeptidase-like"/>
</dbReference>
<dbReference type="InterPro" id="IPR000587">
    <property type="entry name" value="Creatinase_N"/>
</dbReference>
<dbReference type="PANTHER" id="PTHR46112:SF2">
    <property type="entry name" value="XAA-PRO AMINOPEPTIDASE P-RELATED"/>
    <property type="match status" value="1"/>
</dbReference>
<dbReference type="RefSeq" id="WP_113867036.1">
    <property type="nucleotide sequence ID" value="NZ_BAABQN010000002.1"/>
</dbReference>
<feature type="domain" description="Creatinase N-terminal" evidence="2">
    <location>
        <begin position="12"/>
        <end position="157"/>
    </location>
</feature>
<dbReference type="SUPFAM" id="SSF53092">
    <property type="entry name" value="Creatinase/prolidase N-terminal domain"/>
    <property type="match status" value="1"/>
</dbReference>
<feature type="domain" description="Peptidase M24" evidence="1">
    <location>
        <begin position="165"/>
        <end position="372"/>
    </location>
</feature>
<protein>
    <submittedName>
        <fullName evidence="3">Xaa-Pro dipeptidase</fullName>
    </submittedName>
</protein>
<dbReference type="Pfam" id="PF00557">
    <property type="entry name" value="Peptidase_M24"/>
    <property type="match status" value="1"/>
</dbReference>
<dbReference type="OrthoDB" id="9761809at2"/>
<gene>
    <name evidence="3" type="ORF">DES48_102118</name>
</gene>
<proteinExistence type="predicted"/>
<dbReference type="AlphaFoldDB" id="A0A366ED93"/>
<dbReference type="InterPro" id="IPR000994">
    <property type="entry name" value="Pept_M24"/>
</dbReference>
<comment type="caution">
    <text evidence="3">The sequence shown here is derived from an EMBL/GenBank/DDBJ whole genome shotgun (WGS) entry which is preliminary data.</text>
</comment>
<accession>A0A366ED93</accession>
<name>A0A366ED93_9BACI</name>
<evidence type="ECO:0000259" key="2">
    <source>
        <dbReference type="Pfam" id="PF01321"/>
    </source>
</evidence>
<evidence type="ECO:0000313" key="3">
    <source>
        <dbReference type="EMBL" id="RBP00357.1"/>
    </source>
</evidence>